<dbReference type="Proteomes" id="UP000278962">
    <property type="component" value="Unassembled WGS sequence"/>
</dbReference>
<dbReference type="PROSITE" id="PS51186">
    <property type="entry name" value="GNAT"/>
    <property type="match status" value="1"/>
</dbReference>
<organism evidence="2 3">
    <name type="scientific">Solirubrobacter pauli</name>
    <dbReference type="NCBI Taxonomy" id="166793"/>
    <lineage>
        <taxon>Bacteria</taxon>
        <taxon>Bacillati</taxon>
        <taxon>Actinomycetota</taxon>
        <taxon>Thermoleophilia</taxon>
        <taxon>Solirubrobacterales</taxon>
        <taxon>Solirubrobacteraceae</taxon>
        <taxon>Solirubrobacter</taxon>
    </lineage>
</organism>
<sequence length="251" mass="27279">MDDAELKRRLWEGFAALQTLLGGNAKNGFVIRREGLLASIVPSAPDSPALNAAVALDPAAAPRHLEELEVRYGDAGVRRWAVWVDGAAREVTSELRHANMAIASASPGMGAVLSELKIDLSTANPRPNANLQQVGRVNDLAYGNVDSRLERTLNTLDEGTLRGYRADLNGAPASVALALHHGQDCGVSFVATIPQARRHGLATQVMRSALADAQRHQLTTITLQATELGERLYQQLGLRRLSPMELWERRR</sequence>
<comment type="caution">
    <text evidence="2">The sequence shown here is derived from an EMBL/GenBank/DDBJ whole genome shotgun (WGS) entry which is preliminary data.</text>
</comment>
<dbReference type="CDD" id="cd04301">
    <property type="entry name" value="NAT_SF"/>
    <property type="match status" value="1"/>
</dbReference>
<evidence type="ECO:0000259" key="1">
    <source>
        <dbReference type="PROSITE" id="PS51186"/>
    </source>
</evidence>
<evidence type="ECO:0000313" key="2">
    <source>
        <dbReference type="EMBL" id="RKQ93365.1"/>
    </source>
</evidence>
<dbReference type="Pfam" id="PF00583">
    <property type="entry name" value="Acetyltransf_1"/>
    <property type="match status" value="1"/>
</dbReference>
<evidence type="ECO:0000313" key="3">
    <source>
        <dbReference type="Proteomes" id="UP000278962"/>
    </source>
</evidence>
<name>A0A660LGP8_9ACTN</name>
<dbReference type="RefSeq" id="WP_121251414.1">
    <property type="nucleotide sequence ID" value="NZ_RBIL01000001.1"/>
</dbReference>
<dbReference type="GO" id="GO:0016747">
    <property type="term" value="F:acyltransferase activity, transferring groups other than amino-acyl groups"/>
    <property type="evidence" value="ECO:0007669"/>
    <property type="project" value="InterPro"/>
</dbReference>
<keyword evidence="2" id="KW-0808">Transferase</keyword>
<keyword evidence="3" id="KW-1185">Reference proteome</keyword>
<accession>A0A660LGP8</accession>
<proteinExistence type="predicted"/>
<feature type="domain" description="N-acetyltransferase" evidence="1">
    <location>
        <begin position="118"/>
        <end position="251"/>
    </location>
</feature>
<dbReference type="OrthoDB" id="9775595at2"/>
<dbReference type="SUPFAM" id="SSF55729">
    <property type="entry name" value="Acyl-CoA N-acyltransferases (Nat)"/>
    <property type="match status" value="1"/>
</dbReference>
<dbReference type="InterPro" id="IPR016181">
    <property type="entry name" value="Acyl_CoA_acyltransferase"/>
</dbReference>
<reference evidence="2 3" key="1">
    <citation type="submission" date="2018-10" db="EMBL/GenBank/DDBJ databases">
        <title>Genomic Encyclopedia of Archaeal and Bacterial Type Strains, Phase II (KMG-II): from individual species to whole genera.</title>
        <authorList>
            <person name="Goeker M."/>
        </authorList>
    </citation>
    <scope>NUCLEOTIDE SEQUENCE [LARGE SCALE GENOMIC DNA]</scope>
    <source>
        <strain evidence="2 3">DSM 14954</strain>
    </source>
</reference>
<protein>
    <submittedName>
        <fullName evidence="2">Acetyltransferase (GNAT) family protein</fullName>
    </submittedName>
</protein>
<dbReference type="EMBL" id="RBIL01000001">
    <property type="protein sequence ID" value="RKQ93365.1"/>
    <property type="molecule type" value="Genomic_DNA"/>
</dbReference>
<dbReference type="InterPro" id="IPR000182">
    <property type="entry name" value="GNAT_dom"/>
</dbReference>
<gene>
    <name evidence="2" type="ORF">C8N24_3227</name>
</gene>
<dbReference type="Gene3D" id="3.40.630.30">
    <property type="match status" value="1"/>
</dbReference>
<dbReference type="AlphaFoldDB" id="A0A660LGP8"/>